<keyword evidence="4" id="KW-0862">Zinc</keyword>
<evidence type="ECO:0000256" key="1">
    <source>
        <dbReference type="ARBA" id="ARBA00022723"/>
    </source>
</evidence>
<evidence type="ECO:0000313" key="7">
    <source>
        <dbReference type="EMBL" id="KAB7507091.1"/>
    </source>
</evidence>
<dbReference type="GO" id="GO:0045944">
    <property type="term" value="P:positive regulation of transcription by RNA polymerase II"/>
    <property type="evidence" value="ECO:0007669"/>
    <property type="project" value="TreeGrafter"/>
</dbReference>
<comment type="caution">
    <text evidence="7">The sequence shown here is derived from an EMBL/GenBank/DDBJ whole genome shotgun (WGS) entry which is preliminary data.</text>
</comment>
<dbReference type="GO" id="GO:0005634">
    <property type="term" value="C:nucleus"/>
    <property type="evidence" value="ECO:0007669"/>
    <property type="project" value="TreeGrafter"/>
</dbReference>
<dbReference type="InterPro" id="IPR013087">
    <property type="entry name" value="Znf_C2H2_type"/>
</dbReference>
<gene>
    <name evidence="7" type="primary">zbtb8a.1-a</name>
    <name evidence="7" type="ORF">Anas_07926</name>
</gene>
<feature type="domain" description="C2H2-type" evidence="6">
    <location>
        <begin position="137"/>
        <end position="165"/>
    </location>
</feature>
<feature type="domain" description="C2H2-type" evidence="6">
    <location>
        <begin position="108"/>
        <end position="136"/>
    </location>
</feature>
<keyword evidence="2" id="KW-0677">Repeat</keyword>
<dbReference type="PROSITE" id="PS50157">
    <property type="entry name" value="ZINC_FINGER_C2H2_2"/>
    <property type="match status" value="2"/>
</dbReference>
<proteinExistence type="predicted"/>
<dbReference type="Gene3D" id="3.30.160.60">
    <property type="entry name" value="Classic Zinc Finger"/>
    <property type="match status" value="2"/>
</dbReference>
<organism evidence="7 8">
    <name type="scientific">Armadillidium nasatum</name>
    <dbReference type="NCBI Taxonomy" id="96803"/>
    <lineage>
        <taxon>Eukaryota</taxon>
        <taxon>Metazoa</taxon>
        <taxon>Ecdysozoa</taxon>
        <taxon>Arthropoda</taxon>
        <taxon>Crustacea</taxon>
        <taxon>Multicrustacea</taxon>
        <taxon>Malacostraca</taxon>
        <taxon>Eumalacostraca</taxon>
        <taxon>Peracarida</taxon>
        <taxon>Isopoda</taxon>
        <taxon>Oniscidea</taxon>
        <taxon>Crinocheta</taxon>
        <taxon>Armadillidiidae</taxon>
        <taxon>Armadillidium</taxon>
    </lineage>
</organism>
<dbReference type="AlphaFoldDB" id="A0A5N5TLU5"/>
<evidence type="ECO:0000256" key="5">
    <source>
        <dbReference type="PROSITE-ProRule" id="PRU00042"/>
    </source>
</evidence>
<accession>A0A5N5TLU5</accession>
<dbReference type="SMART" id="SM00355">
    <property type="entry name" value="ZnF_C2H2"/>
    <property type="match status" value="2"/>
</dbReference>
<evidence type="ECO:0000259" key="6">
    <source>
        <dbReference type="PROSITE" id="PS50157"/>
    </source>
</evidence>
<evidence type="ECO:0000256" key="3">
    <source>
        <dbReference type="ARBA" id="ARBA00022771"/>
    </source>
</evidence>
<reference evidence="7 8" key="1">
    <citation type="journal article" date="2019" name="PLoS Biol.">
        <title>Sex chromosomes control vertical transmission of feminizing Wolbachia symbionts in an isopod.</title>
        <authorList>
            <person name="Becking T."/>
            <person name="Chebbi M.A."/>
            <person name="Giraud I."/>
            <person name="Moumen B."/>
            <person name="Laverre T."/>
            <person name="Caubet Y."/>
            <person name="Peccoud J."/>
            <person name="Gilbert C."/>
            <person name="Cordaux R."/>
        </authorList>
    </citation>
    <scope>NUCLEOTIDE SEQUENCE [LARGE SCALE GENOMIC DNA]</scope>
    <source>
        <strain evidence="7">ANa2</strain>
        <tissue evidence="7">Whole body excluding digestive tract and cuticle</tissue>
    </source>
</reference>
<keyword evidence="1" id="KW-0479">Metal-binding</keyword>
<dbReference type="GO" id="GO:0008270">
    <property type="term" value="F:zinc ion binding"/>
    <property type="evidence" value="ECO:0007669"/>
    <property type="project" value="UniProtKB-KW"/>
</dbReference>
<dbReference type="PANTHER" id="PTHR24403">
    <property type="entry name" value="ZINC FINGER PROTEIN"/>
    <property type="match status" value="1"/>
</dbReference>
<evidence type="ECO:0000256" key="2">
    <source>
        <dbReference type="ARBA" id="ARBA00022737"/>
    </source>
</evidence>
<sequence>MLLKVVIALSKNEIFLKCFPISRYIGNLTNIECIIASGNIYSAIGQELFATELKMKHYKNYIVCNLRSDRVISCALMNDFKFRNLHNPPPFLRCLLVLQGGGWLPSRFTCPHCPNSTFTCNSNFRRHLRLHSGERPFKCPRCQYTATRKQHLQSHMFRKHDVGCPDTNSILDML</sequence>
<dbReference type="FunFam" id="3.30.160.60:FF:001732">
    <property type="entry name" value="Zgc:162936"/>
    <property type="match status" value="1"/>
</dbReference>
<dbReference type="GO" id="GO:0043565">
    <property type="term" value="F:sequence-specific DNA binding"/>
    <property type="evidence" value="ECO:0007669"/>
    <property type="project" value="UniProtKB-ARBA"/>
</dbReference>
<dbReference type="InterPro" id="IPR050688">
    <property type="entry name" value="Zinc_finger/UBP_domain"/>
</dbReference>
<keyword evidence="3 5" id="KW-0863">Zinc-finger</keyword>
<evidence type="ECO:0000256" key="4">
    <source>
        <dbReference type="ARBA" id="ARBA00022833"/>
    </source>
</evidence>
<evidence type="ECO:0000313" key="8">
    <source>
        <dbReference type="Proteomes" id="UP000326759"/>
    </source>
</evidence>
<dbReference type="GO" id="GO:0005694">
    <property type="term" value="C:chromosome"/>
    <property type="evidence" value="ECO:0007669"/>
    <property type="project" value="UniProtKB-ARBA"/>
</dbReference>
<dbReference type="Proteomes" id="UP000326759">
    <property type="component" value="Unassembled WGS sequence"/>
</dbReference>
<name>A0A5N5TLU5_9CRUS</name>
<dbReference type="SUPFAM" id="SSF57667">
    <property type="entry name" value="beta-beta-alpha zinc fingers"/>
    <property type="match status" value="1"/>
</dbReference>
<protein>
    <submittedName>
        <fullName evidence="7">Zinc finger and BTB domain-containing protein 8A.1-A</fullName>
    </submittedName>
</protein>
<dbReference type="EMBL" id="SEYY01000509">
    <property type="protein sequence ID" value="KAB7507091.1"/>
    <property type="molecule type" value="Genomic_DNA"/>
</dbReference>
<dbReference type="PANTHER" id="PTHR24403:SF102">
    <property type="entry name" value="RE1-SILENCING TRANSCRIPTION FACTOR"/>
    <property type="match status" value="1"/>
</dbReference>
<keyword evidence="8" id="KW-1185">Reference proteome</keyword>
<dbReference type="InterPro" id="IPR036236">
    <property type="entry name" value="Znf_C2H2_sf"/>
</dbReference>
<dbReference type="OrthoDB" id="6343808at2759"/>